<dbReference type="Proteomes" id="UP000282892">
    <property type="component" value="Chromosome"/>
</dbReference>
<evidence type="ECO:0008006" key="9">
    <source>
        <dbReference type="Google" id="ProtNLM"/>
    </source>
</evidence>
<feature type="transmembrane region" description="Helical" evidence="6">
    <location>
        <begin position="232"/>
        <end position="250"/>
    </location>
</feature>
<feature type="transmembrane region" description="Helical" evidence="6">
    <location>
        <begin position="52"/>
        <end position="70"/>
    </location>
</feature>
<evidence type="ECO:0000256" key="2">
    <source>
        <dbReference type="ARBA" id="ARBA00022475"/>
    </source>
</evidence>
<name>A0A3Q9QVH2_9BACI</name>
<evidence type="ECO:0000256" key="6">
    <source>
        <dbReference type="SAM" id="Phobius"/>
    </source>
</evidence>
<evidence type="ECO:0000313" key="8">
    <source>
        <dbReference type="Proteomes" id="UP000282892"/>
    </source>
</evidence>
<evidence type="ECO:0000256" key="4">
    <source>
        <dbReference type="ARBA" id="ARBA00022989"/>
    </source>
</evidence>
<feature type="transmembrane region" description="Helical" evidence="6">
    <location>
        <begin position="183"/>
        <end position="202"/>
    </location>
</feature>
<feature type="transmembrane region" description="Helical" evidence="6">
    <location>
        <begin position="307"/>
        <end position="325"/>
    </location>
</feature>
<dbReference type="InterPro" id="IPR001851">
    <property type="entry name" value="ABC_transp_permease"/>
</dbReference>
<organism evidence="7 8">
    <name type="scientific">Neobacillus mesonae</name>
    <dbReference type="NCBI Taxonomy" id="1193713"/>
    <lineage>
        <taxon>Bacteria</taxon>
        <taxon>Bacillati</taxon>
        <taxon>Bacillota</taxon>
        <taxon>Bacilli</taxon>
        <taxon>Bacillales</taxon>
        <taxon>Bacillaceae</taxon>
        <taxon>Neobacillus</taxon>
    </lineage>
</organism>
<evidence type="ECO:0000256" key="5">
    <source>
        <dbReference type="ARBA" id="ARBA00023136"/>
    </source>
</evidence>
<evidence type="ECO:0000256" key="3">
    <source>
        <dbReference type="ARBA" id="ARBA00022692"/>
    </source>
</evidence>
<accession>A0A3Q9QVH2</accession>
<feature type="transmembrane region" description="Helical" evidence="6">
    <location>
        <begin position="29"/>
        <end position="46"/>
    </location>
</feature>
<keyword evidence="3 6" id="KW-0812">Transmembrane</keyword>
<dbReference type="AlphaFoldDB" id="A0A3Q9QVH2"/>
<dbReference type="KEGG" id="nmk:CHR53_15410"/>
<keyword evidence="4 6" id="KW-1133">Transmembrane helix</keyword>
<reference evidence="7 8" key="1">
    <citation type="submission" date="2017-07" db="EMBL/GenBank/DDBJ databases">
        <title>The complete genome sequence of Bacillus mesonae strain H20-5, an efficient strain improving plant abiotic stress resistance.</title>
        <authorList>
            <person name="Kim S.Y."/>
            <person name="Song H."/>
            <person name="Sang M.K."/>
            <person name="Weon H.-Y."/>
            <person name="Song J."/>
        </authorList>
    </citation>
    <scope>NUCLEOTIDE SEQUENCE [LARGE SCALE GENOMIC DNA]</scope>
    <source>
        <strain evidence="7 8">H20-5</strain>
    </source>
</reference>
<keyword evidence="8" id="KW-1185">Reference proteome</keyword>
<dbReference type="PANTHER" id="PTHR30482:SF10">
    <property type="entry name" value="HIGH-AFFINITY BRANCHED-CHAIN AMINO ACID TRANSPORT PROTEIN BRAE"/>
    <property type="match status" value="1"/>
</dbReference>
<protein>
    <recommendedName>
        <fullName evidence="9">Branched-chain amino acid ABC transporter permease</fullName>
    </recommendedName>
</protein>
<evidence type="ECO:0000256" key="1">
    <source>
        <dbReference type="ARBA" id="ARBA00004651"/>
    </source>
</evidence>
<keyword evidence="2" id="KW-1003">Cell membrane</keyword>
<evidence type="ECO:0000313" key="7">
    <source>
        <dbReference type="EMBL" id="AZU62547.1"/>
    </source>
</evidence>
<dbReference type="CDD" id="cd06581">
    <property type="entry name" value="TM_PBP1_LivM_like"/>
    <property type="match status" value="1"/>
</dbReference>
<sequence>MNLEKNTSISTKREYVNKQNSVGLNKDRLIYLVCMLVLAVIPLFMGNYTLHILILSLIFAILALSWNLVVGYSGIFSFGHHAFFGIGAYVSAILSMKAGVSPWLGLIIAGVIAAIAGAFIGLPVLRLKAAPYIAILTLGFAEIVNLLISNLVDLTRGELGLSGIPQFTSIGPLAFNLANRINVYYLALIILALTIFVTTRLIKGPRGLALKSIRESQEAAESLGVNLTRNKLYVFTFSSFIAGVTGALFAHYVQVLTPSSVIGIDIMMEILVITVIGGLGTILGPVVGSFIVILGLEYLRFLGDYRLIIYGVVLVLVIMFMPDGIMKRIFPKAKI</sequence>
<dbReference type="PANTHER" id="PTHR30482">
    <property type="entry name" value="HIGH-AFFINITY BRANCHED-CHAIN AMINO ACID TRANSPORT SYSTEM PERMEASE"/>
    <property type="match status" value="1"/>
</dbReference>
<keyword evidence="5 6" id="KW-0472">Membrane</keyword>
<dbReference type="GO" id="GO:0005886">
    <property type="term" value="C:plasma membrane"/>
    <property type="evidence" value="ECO:0007669"/>
    <property type="project" value="UniProtKB-SubCell"/>
</dbReference>
<dbReference type="RefSeq" id="WP_127487277.1">
    <property type="nucleotide sequence ID" value="NZ_CP022572.1"/>
</dbReference>
<feature type="transmembrane region" description="Helical" evidence="6">
    <location>
        <begin position="106"/>
        <end position="125"/>
    </location>
</feature>
<proteinExistence type="predicted"/>
<dbReference type="Pfam" id="PF02653">
    <property type="entry name" value="BPD_transp_2"/>
    <property type="match status" value="1"/>
</dbReference>
<dbReference type="GO" id="GO:0015658">
    <property type="term" value="F:branched-chain amino acid transmembrane transporter activity"/>
    <property type="evidence" value="ECO:0007669"/>
    <property type="project" value="InterPro"/>
</dbReference>
<dbReference type="EMBL" id="CP022572">
    <property type="protein sequence ID" value="AZU62547.1"/>
    <property type="molecule type" value="Genomic_DNA"/>
</dbReference>
<dbReference type="InterPro" id="IPR043428">
    <property type="entry name" value="LivM-like"/>
</dbReference>
<dbReference type="OrthoDB" id="9789927at2"/>
<feature type="transmembrane region" description="Helical" evidence="6">
    <location>
        <begin position="132"/>
        <end position="152"/>
    </location>
</feature>
<feature type="transmembrane region" description="Helical" evidence="6">
    <location>
        <begin position="270"/>
        <end position="295"/>
    </location>
</feature>
<comment type="subcellular location">
    <subcellularLocation>
        <location evidence="1">Cell membrane</location>
        <topology evidence="1">Multi-pass membrane protein</topology>
    </subcellularLocation>
</comment>
<feature type="transmembrane region" description="Helical" evidence="6">
    <location>
        <begin position="82"/>
        <end position="100"/>
    </location>
</feature>
<gene>
    <name evidence="7" type="ORF">CHR53_15410</name>
</gene>